<dbReference type="InterPro" id="IPR043128">
    <property type="entry name" value="Rev_trsase/Diguanyl_cyclase"/>
</dbReference>
<evidence type="ECO:0000259" key="1">
    <source>
        <dbReference type="PROSITE" id="PS50887"/>
    </source>
</evidence>
<dbReference type="SMART" id="SM00267">
    <property type="entry name" value="GGDEF"/>
    <property type="match status" value="1"/>
</dbReference>
<dbReference type="PANTHER" id="PTHR44757:SF2">
    <property type="entry name" value="BIOFILM ARCHITECTURE MAINTENANCE PROTEIN MBAA"/>
    <property type="match status" value="1"/>
</dbReference>
<dbReference type="CDD" id="cd00130">
    <property type="entry name" value="PAS"/>
    <property type="match status" value="1"/>
</dbReference>
<organism evidence="2 3">
    <name type="scientific">Fulvimarina endophytica</name>
    <dbReference type="NCBI Taxonomy" id="2293836"/>
    <lineage>
        <taxon>Bacteria</taxon>
        <taxon>Pseudomonadati</taxon>
        <taxon>Pseudomonadota</taxon>
        <taxon>Alphaproteobacteria</taxon>
        <taxon>Hyphomicrobiales</taxon>
        <taxon>Aurantimonadaceae</taxon>
        <taxon>Fulvimarina</taxon>
    </lineage>
</organism>
<dbReference type="Gene3D" id="3.30.450.20">
    <property type="entry name" value="PAS domain"/>
    <property type="match status" value="2"/>
</dbReference>
<dbReference type="AlphaFoldDB" id="A0A371X275"/>
<dbReference type="Gene3D" id="3.30.70.270">
    <property type="match status" value="1"/>
</dbReference>
<evidence type="ECO:0000313" key="3">
    <source>
        <dbReference type="Proteomes" id="UP000264310"/>
    </source>
</evidence>
<dbReference type="Pfam" id="PF13426">
    <property type="entry name" value="PAS_9"/>
    <property type="match status" value="1"/>
</dbReference>
<dbReference type="InterPro" id="IPR000160">
    <property type="entry name" value="GGDEF_dom"/>
</dbReference>
<dbReference type="NCBIfam" id="TIGR00254">
    <property type="entry name" value="GGDEF"/>
    <property type="match status" value="1"/>
</dbReference>
<name>A0A371X275_9HYPH</name>
<dbReference type="RefSeq" id="WP_116683038.1">
    <property type="nucleotide sequence ID" value="NZ_QURL01000004.1"/>
</dbReference>
<proteinExistence type="predicted"/>
<dbReference type="SUPFAM" id="SSF55073">
    <property type="entry name" value="Nucleotide cyclase"/>
    <property type="match status" value="1"/>
</dbReference>
<dbReference type="EMBL" id="QURL01000004">
    <property type="protein sequence ID" value="RFC63309.1"/>
    <property type="molecule type" value="Genomic_DNA"/>
</dbReference>
<dbReference type="InterPro" id="IPR000014">
    <property type="entry name" value="PAS"/>
</dbReference>
<dbReference type="Pfam" id="PF00990">
    <property type="entry name" value="GGDEF"/>
    <property type="match status" value="1"/>
</dbReference>
<dbReference type="SUPFAM" id="SSF55785">
    <property type="entry name" value="PYP-like sensor domain (PAS domain)"/>
    <property type="match status" value="1"/>
</dbReference>
<dbReference type="InterPro" id="IPR052155">
    <property type="entry name" value="Biofilm_reg_signaling"/>
</dbReference>
<accession>A0A371X275</accession>
<dbReference type="PANTHER" id="PTHR44757">
    <property type="entry name" value="DIGUANYLATE CYCLASE DGCP"/>
    <property type="match status" value="1"/>
</dbReference>
<dbReference type="OrthoDB" id="9789238at2"/>
<dbReference type="Proteomes" id="UP000264310">
    <property type="component" value="Unassembled WGS sequence"/>
</dbReference>
<dbReference type="InterPro" id="IPR035965">
    <property type="entry name" value="PAS-like_dom_sf"/>
</dbReference>
<feature type="domain" description="GGDEF" evidence="1">
    <location>
        <begin position="362"/>
        <end position="492"/>
    </location>
</feature>
<dbReference type="InterPro" id="IPR029787">
    <property type="entry name" value="Nucleotide_cyclase"/>
</dbReference>
<protein>
    <submittedName>
        <fullName evidence="2">Diguanylate cyclase</fullName>
    </submittedName>
</protein>
<sequence>MWNRPEDDIPQGHPPFADDEVFVNAPVPLWIEDWSGVKRLLDDLRAQGVTGLAAHLANDRDTVRRSAAAIRILAVNERTLALLKARSVEELRDNLGTVFSGDMYENHRLELCQLYERGSGFTSLAVNYTLKGEPLHMQVKGRIMPGYEDDWSCVLVSTEDVSAREESMRRLAASETFSRALFEHSPISLWVEDLSKIKDMLAEVRAMGVSDFRTFVDVHPEFVERCMREIRVVDVNQHTLTLYGAQTKAELFSRLGEVFRPETAPYFKEMIIKLWDGQSFHVREVVNYGLDGQVIHLHMQLSIFPGHEHDWSLAQIALTDITARKKAEAYLEYLGKHDVLTKLNNRSFFDDELKRLERCGAYPVTVLAADLNGLKHVNDTLGHAAGDGVLRRAGEVLREAVSDPMRAARIGGDEFVVLMPGSGEEDGQALMDEIGKLTAINNRFYPGAELSFSIGLATGLAGERLEEVVNRADEGMYRAKRDYYETIVAGGRKSDRKSLSDIVKAIKLRRIAEDD</sequence>
<reference evidence="2 3" key="1">
    <citation type="submission" date="2018-08" db="EMBL/GenBank/DDBJ databases">
        <title>Fulvimarina sp. 85, whole genome shotgun sequence.</title>
        <authorList>
            <person name="Tuo L."/>
        </authorList>
    </citation>
    <scope>NUCLEOTIDE SEQUENCE [LARGE SCALE GENOMIC DNA]</scope>
    <source>
        <strain evidence="2 3">85</strain>
    </source>
</reference>
<gene>
    <name evidence="2" type="ORF">DYI37_09635</name>
</gene>
<comment type="caution">
    <text evidence="2">The sequence shown here is derived from an EMBL/GenBank/DDBJ whole genome shotgun (WGS) entry which is preliminary data.</text>
</comment>
<keyword evidence="3" id="KW-1185">Reference proteome</keyword>
<evidence type="ECO:0000313" key="2">
    <source>
        <dbReference type="EMBL" id="RFC63309.1"/>
    </source>
</evidence>
<dbReference type="PROSITE" id="PS50887">
    <property type="entry name" value="GGDEF"/>
    <property type="match status" value="1"/>
</dbReference>
<dbReference type="CDD" id="cd01949">
    <property type="entry name" value="GGDEF"/>
    <property type="match status" value="1"/>
</dbReference>